<feature type="transmembrane region" description="Helical" evidence="10">
    <location>
        <begin position="233"/>
        <end position="255"/>
    </location>
</feature>
<keyword evidence="5 10" id="KW-0732">Signal</keyword>
<feature type="chain" id="PRO_5044973996" description="Transmembrane 9 superfamily member" evidence="10">
    <location>
        <begin position="28"/>
        <end position="551"/>
    </location>
</feature>
<sequence length="551" mass="63044">MALETLRLNLLLALFAIISPGNRFATASPEDHRYNVGDPVPLFANKVGPLHNPSETYQYYDLPFCRPDPLIWKRGSLGEVLNGDRLTNSLYDLKFRDVKDGEILCEKKLEISDVARLRSAVNEDFYFQMYYDDLPMWGFIGKVENSSWSPGIKGPRYYLFKHVQFDAFYNGDQIVDIHAFSDPNHVVDITDDIEVNVKFTYSTFWNATSIGFEERTSKFSRASLLPIHRRIHWFSLINSTVILILLMGLLTLLFMRRMRNDLRQYSAGDDEEENDVARKYVCGELFRPPSHFPLFCAVLGSGMQLFTIYPIQMNLNFQGWTVLLTGIVYLGPVLVIAFVLNAISMAYGATAALPVGTIFIITFIFMPITMLLLSLGGVIQRFFRTEVRAPYVTRKSLREIPPLAWYRNLPCEMILGGLVSFSSVVLELYELHNTLWGFKISVLPGTLFVTFVILIVVTAVLSVVLTYIQLSSEDHDWWWRCVFRGGSAAIFMFAYCMYFYTRSNMSGFLQLSIFLGYSALMCYAFFLILGTVSFITSLMFVCRNYEAVKSE</sequence>
<protein>
    <recommendedName>
        <fullName evidence="10">Transmembrane 9 superfamily member</fullName>
    </recommendedName>
</protein>
<dbReference type="PANTHER" id="PTHR10766:SF119">
    <property type="entry name" value="TRANSMEMBRANE 9 SUPERFAMILY MEMBER 5"/>
    <property type="match status" value="1"/>
</dbReference>
<gene>
    <name evidence="12" type="primary">LOC115734432</name>
</gene>
<comment type="caution">
    <text evidence="10">Lacks conserved residue(s) required for the propagation of feature annotation.</text>
</comment>
<reference evidence="12" key="1">
    <citation type="submission" date="2025-08" db="UniProtKB">
        <authorList>
            <consortium name="RefSeq"/>
        </authorList>
    </citation>
    <scope>IDENTIFICATION</scope>
    <source>
        <tissue evidence="12">Leaf</tissue>
    </source>
</reference>
<comment type="similarity">
    <text evidence="3 10">Belongs to the nonaspanin (TM9SF) (TC 9.A.2) family.</text>
</comment>
<keyword evidence="4 10" id="KW-0812">Transmembrane</keyword>
<organism evidence="11 12">
    <name type="scientific">Rhodamnia argentea</name>
    <dbReference type="NCBI Taxonomy" id="178133"/>
    <lineage>
        <taxon>Eukaryota</taxon>
        <taxon>Viridiplantae</taxon>
        <taxon>Streptophyta</taxon>
        <taxon>Embryophyta</taxon>
        <taxon>Tracheophyta</taxon>
        <taxon>Spermatophyta</taxon>
        <taxon>Magnoliopsida</taxon>
        <taxon>eudicotyledons</taxon>
        <taxon>Gunneridae</taxon>
        <taxon>Pentapetalae</taxon>
        <taxon>rosids</taxon>
        <taxon>malvids</taxon>
        <taxon>Myrtales</taxon>
        <taxon>Myrtaceae</taxon>
        <taxon>Myrtoideae</taxon>
        <taxon>Myrteae</taxon>
        <taxon>Australasian group</taxon>
        <taxon>Rhodamnia</taxon>
    </lineage>
</organism>
<comment type="subcellular location">
    <subcellularLocation>
        <location evidence="1">Endosome membrane</location>
        <topology evidence="1">Multi-pass membrane protein</topology>
    </subcellularLocation>
    <subcellularLocation>
        <location evidence="2">Golgi apparatus membrane</location>
        <topology evidence="2">Multi-pass membrane protein</topology>
    </subcellularLocation>
</comment>
<feature type="transmembrane region" description="Helical" evidence="10">
    <location>
        <begin position="404"/>
        <end position="426"/>
    </location>
</feature>
<dbReference type="PANTHER" id="PTHR10766">
    <property type="entry name" value="TRANSMEMBRANE 9 SUPERFAMILY PROTEIN"/>
    <property type="match status" value="1"/>
</dbReference>
<evidence type="ECO:0000256" key="8">
    <source>
        <dbReference type="ARBA" id="ARBA00023034"/>
    </source>
</evidence>
<feature type="transmembrane region" description="Helical" evidence="10">
    <location>
        <begin position="355"/>
        <end position="383"/>
    </location>
</feature>
<feature type="transmembrane region" description="Helical" evidence="10">
    <location>
        <begin position="320"/>
        <end position="343"/>
    </location>
</feature>
<evidence type="ECO:0000256" key="1">
    <source>
        <dbReference type="ARBA" id="ARBA00004337"/>
    </source>
</evidence>
<keyword evidence="8" id="KW-0333">Golgi apparatus</keyword>
<evidence type="ECO:0000256" key="3">
    <source>
        <dbReference type="ARBA" id="ARBA00005227"/>
    </source>
</evidence>
<dbReference type="Proteomes" id="UP000827889">
    <property type="component" value="Chromosome 6"/>
</dbReference>
<dbReference type="InterPro" id="IPR004240">
    <property type="entry name" value="EMP70"/>
</dbReference>
<dbReference type="GeneID" id="115734432"/>
<feature type="transmembrane region" description="Helical" evidence="10">
    <location>
        <begin position="513"/>
        <end position="541"/>
    </location>
</feature>
<evidence type="ECO:0000256" key="5">
    <source>
        <dbReference type="ARBA" id="ARBA00022729"/>
    </source>
</evidence>
<keyword evidence="9 10" id="KW-0472">Membrane</keyword>
<accession>A0ABM3HKE7</accession>
<dbReference type="RefSeq" id="XP_048137074.1">
    <property type="nucleotide sequence ID" value="XM_048281117.1"/>
</dbReference>
<evidence type="ECO:0000313" key="11">
    <source>
        <dbReference type="Proteomes" id="UP000827889"/>
    </source>
</evidence>
<evidence type="ECO:0000256" key="10">
    <source>
        <dbReference type="RuleBase" id="RU363079"/>
    </source>
</evidence>
<evidence type="ECO:0000256" key="7">
    <source>
        <dbReference type="ARBA" id="ARBA00022989"/>
    </source>
</evidence>
<name>A0ABM3HKE7_9MYRT</name>
<evidence type="ECO:0000256" key="9">
    <source>
        <dbReference type="ARBA" id="ARBA00023136"/>
    </source>
</evidence>
<evidence type="ECO:0000256" key="2">
    <source>
        <dbReference type="ARBA" id="ARBA00004653"/>
    </source>
</evidence>
<feature type="signal peptide" evidence="10">
    <location>
        <begin position="1"/>
        <end position="27"/>
    </location>
</feature>
<evidence type="ECO:0000256" key="4">
    <source>
        <dbReference type="ARBA" id="ARBA00022692"/>
    </source>
</evidence>
<feature type="transmembrane region" description="Helical" evidence="10">
    <location>
        <begin position="482"/>
        <end position="501"/>
    </location>
</feature>
<proteinExistence type="inferred from homology"/>
<keyword evidence="6" id="KW-0967">Endosome</keyword>
<feature type="transmembrane region" description="Helical" evidence="10">
    <location>
        <begin position="446"/>
        <end position="470"/>
    </location>
</feature>
<dbReference type="Pfam" id="PF02990">
    <property type="entry name" value="EMP70"/>
    <property type="match status" value="2"/>
</dbReference>
<evidence type="ECO:0000313" key="12">
    <source>
        <dbReference type="RefSeq" id="XP_048137074.1"/>
    </source>
</evidence>
<keyword evidence="7 10" id="KW-1133">Transmembrane helix</keyword>
<keyword evidence="11" id="KW-1185">Reference proteome</keyword>
<evidence type="ECO:0000256" key="6">
    <source>
        <dbReference type="ARBA" id="ARBA00022753"/>
    </source>
</evidence>